<evidence type="ECO:0000313" key="3">
    <source>
        <dbReference type="Proteomes" id="UP000266204"/>
    </source>
</evidence>
<feature type="region of interest" description="Disordered" evidence="1">
    <location>
        <begin position="16"/>
        <end position="36"/>
    </location>
</feature>
<feature type="compositionally biased region" description="Basic and acidic residues" evidence="1">
    <location>
        <begin position="16"/>
        <end position="26"/>
    </location>
</feature>
<dbReference type="Proteomes" id="UP000266204">
    <property type="component" value="Segment"/>
</dbReference>
<dbReference type="EMBL" id="MH363708">
    <property type="protein sequence ID" value="AXC34347.1"/>
    <property type="molecule type" value="Genomic_DNA"/>
</dbReference>
<keyword evidence="3" id="KW-1185">Reference proteome</keyword>
<reference evidence="2 3" key="1">
    <citation type="journal article" date="2018" name="Arch. Virol.">
        <title>Complete genome sequence of C130_2, a novel myovirus infecting pathogenic Escherichia coli and Shigella strains.</title>
        <authorList>
            <person name="Svab D."/>
            <person name="Falgenhauer L."/>
            <person name="Rohde M."/>
            <person name="Chakraborty T."/>
            <person name="Toth I."/>
        </authorList>
    </citation>
    <scope>NUCLEOTIDE SEQUENCE [LARGE SCALE GENOMIC DNA]</scope>
</reference>
<evidence type="ECO:0000313" key="2">
    <source>
        <dbReference type="EMBL" id="AXC34347.1"/>
    </source>
</evidence>
<organism evidence="2 3">
    <name type="scientific">Escherichia phage C130_2</name>
    <dbReference type="NCBI Taxonomy" id="2234093"/>
    <lineage>
        <taxon>Viruses</taxon>
        <taxon>Duplodnaviria</taxon>
        <taxon>Heunggongvirae</taxon>
        <taxon>Uroviricota</taxon>
        <taxon>Caudoviricetes</taxon>
        <taxon>Hungariovirus</taxon>
        <taxon>Hungariovirus C1302</taxon>
    </lineage>
</organism>
<proteinExistence type="predicted"/>
<gene>
    <name evidence="2" type="ORF">1302_0038</name>
</gene>
<evidence type="ECO:0000256" key="1">
    <source>
        <dbReference type="SAM" id="MobiDB-lite"/>
    </source>
</evidence>
<name>A0A384ZRS6_9CAUD</name>
<sequence length="144" mass="16484">MKICTTCKESKPLTEYHANRRSKDGKSCTCKGCKRDKDRSRYESNADAVKARVRAYQAAEGKAVANGCKAEYKKRHPKKARAHQLVRNALRRGELTRQPCEACGTSNHVIAHHDDYDQPLAVRWLCEDHHKEWHRINGEAKNPC</sequence>
<protein>
    <recommendedName>
        <fullName evidence="4">HNH endonuclease</fullName>
    </recommendedName>
</protein>
<evidence type="ECO:0008006" key="4">
    <source>
        <dbReference type="Google" id="ProtNLM"/>
    </source>
</evidence>
<accession>A0A384ZRS6</accession>